<evidence type="ECO:0000256" key="5">
    <source>
        <dbReference type="ARBA" id="ARBA00022833"/>
    </source>
</evidence>
<dbReference type="InterPro" id="IPR019787">
    <property type="entry name" value="Znf_PHD-finger"/>
</dbReference>
<evidence type="ECO:0000256" key="1">
    <source>
        <dbReference type="ARBA" id="ARBA00004123"/>
    </source>
</evidence>
<dbReference type="InterPro" id="IPR045876">
    <property type="entry name" value="PRHA-like_PHD-finger"/>
</dbReference>
<evidence type="ECO:0000256" key="10">
    <source>
        <dbReference type="ARBA" id="ARBA00023242"/>
    </source>
</evidence>
<feature type="DNA-binding region" description="Homeobox" evidence="11">
    <location>
        <begin position="440"/>
        <end position="473"/>
    </location>
</feature>
<keyword evidence="7 11" id="KW-0238">DNA-binding</keyword>
<organism evidence="16 17">
    <name type="scientific">Leersia perrieri</name>
    <dbReference type="NCBI Taxonomy" id="77586"/>
    <lineage>
        <taxon>Eukaryota</taxon>
        <taxon>Viridiplantae</taxon>
        <taxon>Streptophyta</taxon>
        <taxon>Embryophyta</taxon>
        <taxon>Tracheophyta</taxon>
        <taxon>Spermatophyta</taxon>
        <taxon>Magnoliopsida</taxon>
        <taxon>Liliopsida</taxon>
        <taxon>Poales</taxon>
        <taxon>Poaceae</taxon>
        <taxon>BOP clade</taxon>
        <taxon>Oryzoideae</taxon>
        <taxon>Oryzeae</taxon>
        <taxon>Oryzinae</taxon>
        <taxon>Leersia</taxon>
    </lineage>
</organism>
<dbReference type="InterPro" id="IPR009057">
    <property type="entry name" value="Homeodomain-like_sf"/>
</dbReference>
<keyword evidence="8 11" id="KW-0371">Homeobox</keyword>
<dbReference type="SMART" id="SM00249">
    <property type="entry name" value="PHD"/>
    <property type="match status" value="1"/>
</dbReference>
<dbReference type="PANTHER" id="PTHR12628">
    <property type="entry name" value="POLYCOMB-LIKE TRANSCRIPTION FACTOR"/>
    <property type="match status" value="1"/>
</dbReference>
<dbReference type="Proteomes" id="UP000032180">
    <property type="component" value="Chromosome 5"/>
</dbReference>
<evidence type="ECO:0000256" key="4">
    <source>
        <dbReference type="ARBA" id="ARBA00022771"/>
    </source>
</evidence>
<feature type="domain" description="Homeobox" evidence="15">
    <location>
        <begin position="438"/>
        <end position="472"/>
    </location>
</feature>
<evidence type="ECO:0000256" key="7">
    <source>
        <dbReference type="ARBA" id="ARBA00023125"/>
    </source>
</evidence>
<evidence type="ECO:0008006" key="18">
    <source>
        <dbReference type="Google" id="ProtNLM"/>
    </source>
</evidence>
<dbReference type="GO" id="GO:0003677">
    <property type="term" value="F:DNA binding"/>
    <property type="evidence" value="ECO:0007669"/>
    <property type="project" value="UniProtKB-UniRule"/>
</dbReference>
<dbReference type="InterPro" id="IPR008422">
    <property type="entry name" value="KN_HD"/>
</dbReference>
<proteinExistence type="inferred from homology"/>
<evidence type="ECO:0000256" key="11">
    <source>
        <dbReference type="PROSITE-ProRule" id="PRU00108"/>
    </source>
</evidence>
<dbReference type="eggNOG" id="KOG4299">
    <property type="taxonomic scope" value="Eukaryota"/>
</dbReference>
<reference evidence="16" key="3">
    <citation type="submission" date="2015-04" db="UniProtKB">
        <authorList>
            <consortium name="EnsemblPlants"/>
        </authorList>
    </citation>
    <scope>IDENTIFICATION</scope>
</reference>
<evidence type="ECO:0000256" key="6">
    <source>
        <dbReference type="ARBA" id="ARBA00023015"/>
    </source>
</evidence>
<dbReference type="PROSITE" id="PS00027">
    <property type="entry name" value="HOMEOBOX_1"/>
    <property type="match status" value="1"/>
</dbReference>
<feature type="domain" description="PHD-type" evidence="14">
    <location>
        <begin position="223"/>
        <end position="279"/>
    </location>
</feature>
<keyword evidence="10 11" id="KW-0539">Nucleus</keyword>
<feature type="region of interest" description="Disordered" evidence="13">
    <location>
        <begin position="1"/>
        <end position="50"/>
    </location>
</feature>
<keyword evidence="5" id="KW-0862">Zinc</keyword>
<evidence type="ECO:0000256" key="13">
    <source>
        <dbReference type="SAM" id="MobiDB-lite"/>
    </source>
</evidence>
<keyword evidence="9" id="KW-0804">Transcription</keyword>
<dbReference type="Pfam" id="PF05920">
    <property type="entry name" value="Homeobox_KN"/>
    <property type="match status" value="1"/>
</dbReference>
<dbReference type="PROSITE" id="PS01359">
    <property type="entry name" value="ZF_PHD_1"/>
    <property type="match status" value="1"/>
</dbReference>
<dbReference type="SMART" id="SM00389">
    <property type="entry name" value="HOX"/>
    <property type="match status" value="1"/>
</dbReference>
<dbReference type="Gramene" id="LPERR05G18900.1">
    <property type="protein sequence ID" value="LPERR05G18900.1"/>
    <property type="gene ID" value="LPERR05G18900"/>
</dbReference>
<dbReference type="GO" id="GO:0000981">
    <property type="term" value="F:DNA-binding transcription factor activity, RNA polymerase II-specific"/>
    <property type="evidence" value="ECO:0007669"/>
    <property type="project" value="InterPro"/>
</dbReference>
<comment type="similarity">
    <text evidence="2">Belongs to the PHD-associated homeobox family.</text>
</comment>
<dbReference type="InterPro" id="IPR017970">
    <property type="entry name" value="Homeobox_CS"/>
</dbReference>
<dbReference type="InterPro" id="IPR019786">
    <property type="entry name" value="Zinc_finger_PHD-type_CS"/>
</dbReference>
<dbReference type="InterPro" id="IPR013083">
    <property type="entry name" value="Znf_RING/FYVE/PHD"/>
</dbReference>
<evidence type="ECO:0000256" key="9">
    <source>
        <dbReference type="ARBA" id="ARBA00023163"/>
    </source>
</evidence>
<feature type="region of interest" description="Disordered" evidence="13">
    <location>
        <begin position="86"/>
        <end position="117"/>
    </location>
</feature>
<dbReference type="InterPro" id="IPR001356">
    <property type="entry name" value="HD"/>
</dbReference>
<evidence type="ECO:0000256" key="2">
    <source>
        <dbReference type="ARBA" id="ARBA00007427"/>
    </source>
</evidence>
<accession>A0A0D9WIR2</accession>
<protein>
    <recommendedName>
        <fullName evidence="18">PHD-type domain-containing protein</fullName>
    </recommendedName>
</protein>
<dbReference type="PROSITE" id="PS50071">
    <property type="entry name" value="HOMEOBOX_2"/>
    <property type="match status" value="1"/>
</dbReference>
<evidence type="ECO:0000259" key="14">
    <source>
        <dbReference type="PROSITE" id="PS50016"/>
    </source>
</evidence>
<evidence type="ECO:0000259" key="15">
    <source>
        <dbReference type="PROSITE" id="PS50071"/>
    </source>
</evidence>
<dbReference type="Gene3D" id="1.10.10.60">
    <property type="entry name" value="Homeodomain-like"/>
    <property type="match status" value="1"/>
</dbReference>
<dbReference type="GO" id="GO:0003682">
    <property type="term" value="F:chromatin binding"/>
    <property type="evidence" value="ECO:0007669"/>
    <property type="project" value="TreeGrafter"/>
</dbReference>
<keyword evidence="4 12" id="KW-0863">Zinc-finger</keyword>
<dbReference type="EnsemblPlants" id="LPERR05G18900.1">
    <property type="protein sequence ID" value="LPERR05G18900.1"/>
    <property type="gene ID" value="LPERR05G18900"/>
</dbReference>
<dbReference type="CDD" id="cd15504">
    <property type="entry name" value="PHD_PRHA_like"/>
    <property type="match status" value="1"/>
</dbReference>
<dbReference type="GO" id="GO:0005634">
    <property type="term" value="C:nucleus"/>
    <property type="evidence" value="ECO:0007669"/>
    <property type="project" value="UniProtKB-SubCell"/>
</dbReference>
<dbReference type="Gene3D" id="3.30.40.10">
    <property type="entry name" value="Zinc/RING finger domain, C3HC4 (zinc finger)"/>
    <property type="match status" value="1"/>
</dbReference>
<evidence type="ECO:0000256" key="12">
    <source>
        <dbReference type="PROSITE-ProRule" id="PRU00146"/>
    </source>
</evidence>
<evidence type="ECO:0000256" key="3">
    <source>
        <dbReference type="ARBA" id="ARBA00022723"/>
    </source>
</evidence>
<reference evidence="16 17" key="1">
    <citation type="submission" date="2012-08" db="EMBL/GenBank/DDBJ databases">
        <title>Oryza genome evolution.</title>
        <authorList>
            <person name="Wing R.A."/>
        </authorList>
    </citation>
    <scope>NUCLEOTIDE SEQUENCE</scope>
</reference>
<feature type="compositionally biased region" description="Acidic residues" evidence="13">
    <location>
        <begin position="323"/>
        <end position="348"/>
    </location>
</feature>
<name>A0A0D9WIR2_9ORYZ</name>
<dbReference type="InterPro" id="IPR011011">
    <property type="entry name" value="Znf_FYVE_PHD"/>
</dbReference>
<dbReference type="GO" id="GO:0045814">
    <property type="term" value="P:negative regulation of gene expression, epigenetic"/>
    <property type="evidence" value="ECO:0007669"/>
    <property type="project" value="TreeGrafter"/>
</dbReference>
<dbReference type="HOGENOM" id="CLU_011923_0_0_1"/>
<evidence type="ECO:0000256" key="8">
    <source>
        <dbReference type="ARBA" id="ARBA00023155"/>
    </source>
</evidence>
<feature type="compositionally biased region" description="Polar residues" evidence="13">
    <location>
        <begin position="511"/>
        <end position="525"/>
    </location>
</feature>
<feature type="region of interest" description="Disordered" evidence="13">
    <location>
        <begin position="479"/>
        <end position="525"/>
    </location>
</feature>
<dbReference type="CDD" id="cd00086">
    <property type="entry name" value="homeodomain"/>
    <property type="match status" value="1"/>
</dbReference>
<comment type="subcellular location">
    <subcellularLocation>
        <location evidence="1 11">Nucleus</location>
    </subcellularLocation>
</comment>
<dbReference type="SUPFAM" id="SSF46689">
    <property type="entry name" value="Homeodomain-like"/>
    <property type="match status" value="1"/>
</dbReference>
<sequence length="525" mass="59024">MDKSTASDPVDCRGKTGNDATSGHNRMTLKHQRLLSAPQEGENTKGARKNYRRTVNRRRNDSQVLADENYFLRSSDSRIKVPFRVSAENKSPSESVHTLVQPASKRKGGSRSTKTSQDNEFLKIRQRVKYILNRMNYEQSLIEAYANEGWKGKSLGCNIISLIFITCSLEKIRPEKELERAKAEILRCKLKIREEFQNLDLLLSKGKLEKSLFNSKGEIYSEDIFCATCGSGDVTLSNDILLCDGVCIRGFHQNCLNPPMLTKDIPGDEGWICPACDCKEDCIYLINEHQGANLSMTDTWEEVFPEAAAPVDDYRQIDASDLPSEDSEDDDYVPDLLEEEDADEGSDSDDSHFVTSSDNSESSEEKETMYDFGLPFEHSEYAKSWAQSEFAPGDKPGDRSNALKENTLKNLNVKQDVVLSGLGKRQVQRVDYKKMYNYPSSDDKEKLAEELGLTFRQVSKWFETSRRRTRAVVAKRSIHLENHSSKRKRSSSVESSMRVADTDITVEKPNGSENDAATSGSGSGA</sequence>
<dbReference type="FunFam" id="3.30.40.10:FF:000650">
    <property type="entry name" value="Homeobox protein HAT3.1"/>
    <property type="match status" value="1"/>
</dbReference>
<feature type="compositionally biased region" description="Basic and acidic residues" evidence="13">
    <location>
        <begin position="1"/>
        <end position="16"/>
    </location>
</feature>
<keyword evidence="3" id="KW-0479">Metal-binding</keyword>
<dbReference type="AlphaFoldDB" id="A0A0D9WIR2"/>
<feature type="region of interest" description="Disordered" evidence="13">
    <location>
        <begin position="311"/>
        <end position="368"/>
    </location>
</feature>
<dbReference type="GO" id="GO:0008270">
    <property type="term" value="F:zinc ion binding"/>
    <property type="evidence" value="ECO:0007669"/>
    <property type="project" value="UniProtKB-KW"/>
</dbReference>
<dbReference type="SUPFAM" id="SSF57903">
    <property type="entry name" value="FYVE/PHD zinc finger"/>
    <property type="match status" value="1"/>
</dbReference>
<dbReference type="STRING" id="77586.A0A0D9WIR2"/>
<reference evidence="17" key="2">
    <citation type="submission" date="2013-12" db="EMBL/GenBank/DDBJ databases">
        <authorList>
            <person name="Yu Y."/>
            <person name="Lee S."/>
            <person name="de Baynast K."/>
            <person name="Wissotski M."/>
            <person name="Liu L."/>
            <person name="Talag J."/>
            <person name="Goicoechea J."/>
            <person name="Angelova A."/>
            <person name="Jetty R."/>
            <person name="Kudrna D."/>
            <person name="Golser W."/>
            <person name="Rivera L."/>
            <person name="Zhang J."/>
            <person name="Wing R."/>
        </authorList>
    </citation>
    <scope>NUCLEOTIDE SEQUENCE</scope>
</reference>
<dbReference type="Pfam" id="PF00628">
    <property type="entry name" value="PHD"/>
    <property type="match status" value="1"/>
</dbReference>
<feature type="compositionally biased region" description="Polar residues" evidence="13">
    <location>
        <begin position="88"/>
        <end position="98"/>
    </location>
</feature>
<dbReference type="InterPro" id="IPR001965">
    <property type="entry name" value="Znf_PHD"/>
</dbReference>
<keyword evidence="6" id="KW-0805">Transcription regulation</keyword>
<evidence type="ECO:0000313" key="16">
    <source>
        <dbReference type="EnsemblPlants" id="LPERR05G18900.1"/>
    </source>
</evidence>
<dbReference type="PANTHER" id="PTHR12628:SF19">
    <property type="entry name" value="HOMEOBOX PROTEIN HOX1A"/>
    <property type="match status" value="1"/>
</dbReference>
<evidence type="ECO:0000313" key="17">
    <source>
        <dbReference type="Proteomes" id="UP000032180"/>
    </source>
</evidence>
<keyword evidence="17" id="KW-1185">Reference proteome</keyword>
<dbReference type="PROSITE" id="PS50016">
    <property type="entry name" value="ZF_PHD_2"/>
    <property type="match status" value="1"/>
</dbReference>